<dbReference type="Pfam" id="PF07687">
    <property type="entry name" value="M20_dimer"/>
    <property type="match status" value="1"/>
</dbReference>
<feature type="binding site" evidence="1">
    <location>
        <position position="145"/>
    </location>
    <ligand>
        <name>Mn(2+)</name>
        <dbReference type="ChEBI" id="CHEBI:29035"/>
        <label>2</label>
    </ligand>
</feature>
<protein>
    <submittedName>
        <fullName evidence="4">Amidohydrolase</fullName>
    </submittedName>
</protein>
<dbReference type="PIRSF" id="PIRSF005962">
    <property type="entry name" value="Pept_M20D_amidohydro"/>
    <property type="match status" value="1"/>
</dbReference>
<dbReference type="Gene3D" id="3.40.630.10">
    <property type="entry name" value="Zn peptidases"/>
    <property type="match status" value="1"/>
</dbReference>
<keyword evidence="1" id="KW-0479">Metal-binding</keyword>
<dbReference type="PANTHER" id="PTHR11014">
    <property type="entry name" value="PEPTIDASE M20 FAMILY MEMBER"/>
    <property type="match status" value="1"/>
</dbReference>
<dbReference type="SUPFAM" id="SSF55031">
    <property type="entry name" value="Bacterial exopeptidase dimerisation domain"/>
    <property type="match status" value="1"/>
</dbReference>
<dbReference type="AlphaFoldDB" id="A0A3N1HKX9"/>
<dbReference type="Pfam" id="PF01546">
    <property type="entry name" value="Peptidase_M20"/>
    <property type="match status" value="1"/>
</dbReference>
<dbReference type="RefSeq" id="WP_241967105.1">
    <property type="nucleotide sequence ID" value="NZ_RJKN01000004.1"/>
</dbReference>
<keyword evidence="5" id="KW-1185">Reference proteome</keyword>
<dbReference type="InterPro" id="IPR011650">
    <property type="entry name" value="Peptidase_M20_dimer"/>
</dbReference>
<dbReference type="SUPFAM" id="SSF53187">
    <property type="entry name" value="Zn-dependent exopeptidases"/>
    <property type="match status" value="1"/>
</dbReference>
<reference evidence="4 5" key="1">
    <citation type="journal article" date="2015" name="Stand. Genomic Sci.">
        <title>Genomic Encyclopedia of Bacterial and Archaeal Type Strains, Phase III: the genomes of soil and plant-associated and newly described type strains.</title>
        <authorList>
            <person name="Whitman W.B."/>
            <person name="Woyke T."/>
            <person name="Klenk H.P."/>
            <person name="Zhou Y."/>
            <person name="Lilburn T.G."/>
            <person name="Beck B.J."/>
            <person name="De Vos P."/>
            <person name="Vandamme P."/>
            <person name="Eisen J.A."/>
            <person name="Garrity G."/>
            <person name="Hugenholtz P."/>
            <person name="Kyrpides N.C."/>
        </authorList>
    </citation>
    <scope>NUCLEOTIDE SEQUENCE [LARGE SCALE GENOMIC DNA]</scope>
    <source>
        <strain evidence="4 5">CECT 7306</strain>
    </source>
</reference>
<proteinExistence type="predicted"/>
<dbReference type="GO" id="GO:0016787">
    <property type="term" value="F:hydrolase activity"/>
    <property type="evidence" value="ECO:0007669"/>
    <property type="project" value="UniProtKB-KW"/>
</dbReference>
<dbReference type="Gene3D" id="3.30.70.360">
    <property type="match status" value="1"/>
</dbReference>
<keyword evidence="4" id="KW-0378">Hydrolase</keyword>
<evidence type="ECO:0000259" key="3">
    <source>
        <dbReference type="Pfam" id="PF07687"/>
    </source>
</evidence>
<accession>A0A3N1HKX9</accession>
<evidence type="ECO:0000313" key="5">
    <source>
        <dbReference type="Proteomes" id="UP000276232"/>
    </source>
</evidence>
<dbReference type="Proteomes" id="UP000276232">
    <property type="component" value="Unassembled WGS sequence"/>
</dbReference>
<keyword evidence="1" id="KW-0464">Manganese</keyword>
<feature type="binding site" evidence="1">
    <location>
        <position position="143"/>
    </location>
    <ligand>
        <name>Mn(2+)</name>
        <dbReference type="ChEBI" id="CHEBI:29035"/>
        <label>2</label>
    </ligand>
</feature>
<sequence>MSTAGPAPRRDVVKHPGATAGDGAGTTAPPPAPPRDEVADAAVRALLDELLPDLLPELVALRRDVHAHPELGHHEVRTTTLLARRLEAEGLRPQLLPGTGLVCDVGDEDAPPVVLRADIDALPLDERSGLPFASTTPGAAHACGHDVHTTVVLGAGLVLAEAQRRGLLRGRVRLLMQPAEEVTPGGALEVLATGVLDDVVRYFAVHCDPRLDVGQVGLRHGPITSASDHVMVRLRGRGGHTSRPHLTGDLVYALGQVVIALPAVLSRRLDPRTGVNLTWGRIQAGAAPNAIPAEGCVEGTLRVLDVAAWQEAGAIVEEVVAGVTAPYRVDAQVELTRSVPPVDNDEAAVRSFQHAARAVLPEGAEARTEQSLGGEDFGWYLQEGRPGALARLGTRTPGGRTYDLHQGDFVADEGAVEVGVRLLAAVALLG</sequence>
<dbReference type="NCBIfam" id="TIGR01891">
    <property type="entry name" value="amidohydrolases"/>
    <property type="match status" value="1"/>
</dbReference>
<feature type="region of interest" description="Disordered" evidence="2">
    <location>
        <begin position="1"/>
        <end position="36"/>
    </location>
</feature>
<name>A0A3N1HKX9_9ACTN</name>
<feature type="compositionally biased region" description="Low complexity" evidence="2">
    <location>
        <begin position="16"/>
        <end position="27"/>
    </location>
</feature>
<feature type="domain" description="Peptidase M20 dimerisation" evidence="3">
    <location>
        <begin position="232"/>
        <end position="321"/>
    </location>
</feature>
<dbReference type="InterPro" id="IPR002933">
    <property type="entry name" value="Peptidase_M20"/>
</dbReference>
<evidence type="ECO:0000256" key="1">
    <source>
        <dbReference type="PIRSR" id="PIRSR005962-1"/>
    </source>
</evidence>
<comment type="caution">
    <text evidence="4">The sequence shown here is derived from an EMBL/GenBank/DDBJ whole genome shotgun (WGS) entry which is preliminary data.</text>
</comment>
<dbReference type="FunCoup" id="A0A3N1HKX9">
    <property type="interactions" value="16"/>
</dbReference>
<dbReference type="InterPro" id="IPR036264">
    <property type="entry name" value="Bact_exopeptidase_dim_dom"/>
</dbReference>
<dbReference type="InterPro" id="IPR017439">
    <property type="entry name" value="Amidohydrolase"/>
</dbReference>
<comment type="cofactor">
    <cofactor evidence="1">
        <name>Mn(2+)</name>
        <dbReference type="ChEBI" id="CHEBI:29035"/>
    </cofactor>
    <text evidence="1">The Mn(2+) ion enhances activity.</text>
</comment>
<evidence type="ECO:0000313" key="4">
    <source>
        <dbReference type="EMBL" id="ROP43116.1"/>
    </source>
</evidence>
<dbReference type="InParanoid" id="A0A3N1HKX9"/>
<gene>
    <name evidence="4" type="ORF">EDC03_1711</name>
</gene>
<dbReference type="EMBL" id="RJKN01000004">
    <property type="protein sequence ID" value="ROP43116.1"/>
    <property type="molecule type" value="Genomic_DNA"/>
</dbReference>
<dbReference type="GO" id="GO:0046872">
    <property type="term" value="F:metal ion binding"/>
    <property type="evidence" value="ECO:0007669"/>
    <property type="project" value="UniProtKB-KW"/>
</dbReference>
<evidence type="ECO:0000256" key="2">
    <source>
        <dbReference type="SAM" id="MobiDB-lite"/>
    </source>
</evidence>
<feature type="binding site" evidence="1">
    <location>
        <position position="206"/>
    </location>
    <ligand>
        <name>Mn(2+)</name>
        <dbReference type="ChEBI" id="CHEBI:29035"/>
        <label>2</label>
    </ligand>
</feature>
<organism evidence="4 5">
    <name type="scientific">Pseudokineococcus lusitanus</name>
    <dbReference type="NCBI Taxonomy" id="763993"/>
    <lineage>
        <taxon>Bacteria</taxon>
        <taxon>Bacillati</taxon>
        <taxon>Actinomycetota</taxon>
        <taxon>Actinomycetes</taxon>
        <taxon>Kineosporiales</taxon>
        <taxon>Kineosporiaceae</taxon>
        <taxon>Pseudokineococcus</taxon>
    </lineage>
</organism>
<feature type="binding site" evidence="1">
    <location>
        <position position="181"/>
    </location>
    <ligand>
        <name>Mn(2+)</name>
        <dbReference type="ChEBI" id="CHEBI:29035"/>
        <label>2</label>
    </ligand>
</feature>
<dbReference type="PANTHER" id="PTHR11014:SF63">
    <property type="entry name" value="METALLOPEPTIDASE, PUTATIVE (AFU_ORTHOLOGUE AFUA_6G09600)-RELATED"/>
    <property type="match status" value="1"/>
</dbReference>
<feature type="binding site" evidence="1">
    <location>
        <position position="405"/>
    </location>
    <ligand>
        <name>Mn(2+)</name>
        <dbReference type="ChEBI" id="CHEBI:29035"/>
        <label>2</label>
    </ligand>
</feature>